<evidence type="ECO:0000259" key="2">
    <source>
        <dbReference type="Pfam" id="PF04773"/>
    </source>
</evidence>
<evidence type="ECO:0000259" key="3">
    <source>
        <dbReference type="Pfam" id="PF16344"/>
    </source>
</evidence>
<dbReference type="Gene3D" id="3.55.50.30">
    <property type="match status" value="1"/>
</dbReference>
<dbReference type="Pfam" id="PF16344">
    <property type="entry name" value="FecR_C"/>
    <property type="match status" value="1"/>
</dbReference>
<feature type="domain" description="Protein FecR C-terminal" evidence="3">
    <location>
        <begin position="327"/>
        <end position="394"/>
    </location>
</feature>
<organism evidence="4 5">
    <name type="scientific">Parabacteroides faecalis</name>
    <dbReference type="NCBI Taxonomy" id="2924040"/>
    <lineage>
        <taxon>Bacteria</taxon>
        <taxon>Pseudomonadati</taxon>
        <taxon>Bacteroidota</taxon>
        <taxon>Bacteroidia</taxon>
        <taxon>Bacteroidales</taxon>
        <taxon>Tannerellaceae</taxon>
        <taxon>Parabacteroides</taxon>
    </lineage>
</organism>
<dbReference type="EMBL" id="JAKZMM010000047">
    <property type="protein sequence ID" value="MCJ2381907.1"/>
    <property type="molecule type" value="Genomic_DNA"/>
</dbReference>
<feature type="domain" description="FecR protein" evidence="2">
    <location>
        <begin position="191"/>
        <end position="283"/>
    </location>
</feature>
<gene>
    <name evidence="4" type="ORF">MUN53_15050</name>
</gene>
<sequence length="400" mass="46096">MNKNYTGYTAEQLLNDDFFIHSELHPTEETRFFWLDLERTDLSLAKEIRMARMLMNRFRQDVSRPLLPASEVSDLWNKIQRENQQKKRFQLFWYGVAAAVAAILVLALTIPYLLPEKEIDYQTIIADLPAEKEQDEVQLVFSNEEKVLISEAESQISYDEKGEVRVNSESIRKQSVQHKNEDEVQLNKLIVPAGKRSFLTLSDGTKLWVNSSTKVVYPHLFKGDKREIYVDGEVYLEVTRNPDKPFYVKTGQMSVRVLGTSFNVCAYPEDNQQQVVLVNGKVEVQSQAHTAEVLAPNELYEYDKQTEETSIKEVDATDYISWKNGYYQFAGQQLSVLFKRLSRYYAVSIVCDEKVGALNCSGKLDLTEQVDDVLENLSKAAPIKVEHDHEQIIIKYEPLN</sequence>
<dbReference type="Gene3D" id="2.60.120.1440">
    <property type="match status" value="1"/>
</dbReference>
<evidence type="ECO:0000313" key="4">
    <source>
        <dbReference type="EMBL" id="MCJ2381907.1"/>
    </source>
</evidence>
<feature type="transmembrane region" description="Helical" evidence="1">
    <location>
        <begin position="91"/>
        <end position="114"/>
    </location>
</feature>
<proteinExistence type="predicted"/>
<keyword evidence="1" id="KW-0812">Transmembrane</keyword>
<dbReference type="Proteomes" id="UP001165444">
    <property type="component" value="Unassembled WGS sequence"/>
</dbReference>
<reference evidence="4 5" key="1">
    <citation type="submission" date="2022-03" db="EMBL/GenBank/DDBJ databases">
        <title>Parabacteroides sp. nov. isolated from swine feces.</title>
        <authorList>
            <person name="Bak J.E."/>
        </authorList>
    </citation>
    <scope>NUCLEOTIDE SEQUENCE [LARGE SCALE GENOMIC DNA]</scope>
    <source>
        <strain evidence="4 5">AGMB00274</strain>
    </source>
</reference>
<evidence type="ECO:0000256" key="1">
    <source>
        <dbReference type="SAM" id="Phobius"/>
    </source>
</evidence>
<protein>
    <submittedName>
        <fullName evidence="4">FecR domain-containing protein</fullName>
    </submittedName>
</protein>
<keyword evidence="5" id="KW-1185">Reference proteome</keyword>
<evidence type="ECO:0000313" key="5">
    <source>
        <dbReference type="Proteomes" id="UP001165444"/>
    </source>
</evidence>
<name>A0ABT0C4H9_9BACT</name>
<accession>A0ABT0C4H9</accession>
<keyword evidence="1" id="KW-0472">Membrane</keyword>
<dbReference type="InterPro" id="IPR012373">
    <property type="entry name" value="Ferrdict_sens_TM"/>
</dbReference>
<dbReference type="PANTHER" id="PTHR30273:SF2">
    <property type="entry name" value="PROTEIN FECR"/>
    <property type="match status" value="1"/>
</dbReference>
<dbReference type="InterPro" id="IPR006860">
    <property type="entry name" value="FecR"/>
</dbReference>
<dbReference type="PANTHER" id="PTHR30273">
    <property type="entry name" value="PERIPLASMIC SIGNAL SENSOR AND SIGMA FACTOR ACTIVATOR FECR-RELATED"/>
    <property type="match status" value="1"/>
</dbReference>
<dbReference type="Pfam" id="PF04773">
    <property type="entry name" value="FecR"/>
    <property type="match status" value="1"/>
</dbReference>
<dbReference type="RefSeq" id="WP_243326329.1">
    <property type="nucleotide sequence ID" value="NZ_JAKZMM010000047.1"/>
</dbReference>
<comment type="caution">
    <text evidence="4">The sequence shown here is derived from an EMBL/GenBank/DDBJ whole genome shotgun (WGS) entry which is preliminary data.</text>
</comment>
<keyword evidence="1" id="KW-1133">Transmembrane helix</keyword>
<dbReference type="InterPro" id="IPR032508">
    <property type="entry name" value="FecR_C"/>
</dbReference>